<dbReference type="Gene3D" id="1.10.420.10">
    <property type="entry name" value="Peroxidase, domain 2"/>
    <property type="match status" value="2"/>
</dbReference>
<feature type="binding site" evidence="9">
    <location>
        <position position="72"/>
    </location>
    <ligand>
        <name>Ca(2+)</name>
        <dbReference type="ChEBI" id="CHEBI:29108"/>
        <label>1</label>
    </ligand>
</feature>
<protein>
    <recommendedName>
        <fullName evidence="12">Peroxidase</fullName>
        <ecNumber evidence="12">1.11.1.7</ecNumber>
    </recommendedName>
</protein>
<feature type="disulfide bond" evidence="11">
    <location>
        <begin position="28"/>
        <end position="113"/>
    </location>
</feature>
<keyword evidence="9 12" id="KW-0106">Calcium</keyword>
<dbReference type="EC" id="1.11.1.7" evidence="12"/>
<keyword evidence="5 9" id="KW-0479">Metal-binding</keyword>
<comment type="caution">
    <text evidence="14">The sequence shown here is derived from an EMBL/GenBank/DDBJ whole genome shotgun (WGS) entry which is preliminary data.</text>
</comment>
<dbReference type="InterPro" id="IPR010255">
    <property type="entry name" value="Haem_peroxidase_sf"/>
</dbReference>
<evidence type="ECO:0000256" key="8">
    <source>
        <dbReference type="PIRSR" id="PIRSR600823-1"/>
    </source>
</evidence>
<evidence type="ECO:0000256" key="11">
    <source>
        <dbReference type="PIRSR" id="PIRSR600823-5"/>
    </source>
</evidence>
<feature type="active site" description="Proton acceptor" evidence="8">
    <location>
        <position position="58"/>
    </location>
</feature>
<evidence type="ECO:0000256" key="10">
    <source>
        <dbReference type="PIRSR" id="PIRSR600823-4"/>
    </source>
</evidence>
<evidence type="ECO:0000256" key="2">
    <source>
        <dbReference type="ARBA" id="ARBA00006873"/>
    </source>
</evidence>
<feature type="binding site" evidence="9">
    <location>
        <position position="62"/>
    </location>
    <ligand>
        <name>Ca(2+)</name>
        <dbReference type="ChEBI" id="CHEBI:29108"/>
        <label>1</label>
    </ligand>
</feature>
<dbReference type="PROSITE" id="PS00435">
    <property type="entry name" value="PEROXIDASE_1"/>
    <property type="match status" value="1"/>
</dbReference>
<keyword evidence="7 9" id="KW-0408">Iron</keyword>
<dbReference type="InterPro" id="IPR000823">
    <property type="entry name" value="Peroxidase_pln"/>
</dbReference>
<evidence type="ECO:0000313" key="14">
    <source>
        <dbReference type="EMBL" id="KAK9121500.1"/>
    </source>
</evidence>
<dbReference type="PRINTS" id="PR00458">
    <property type="entry name" value="PEROXIDASE"/>
</dbReference>
<dbReference type="PANTHER" id="PTHR31388:SF152">
    <property type="entry name" value="PEROXIDASE 20"/>
    <property type="match status" value="1"/>
</dbReference>
<keyword evidence="6 12" id="KW-0560">Oxidoreductase</keyword>
<feature type="binding site" evidence="9">
    <location>
        <position position="74"/>
    </location>
    <ligand>
        <name>Ca(2+)</name>
        <dbReference type="ChEBI" id="CHEBI:29108"/>
        <label>1</label>
    </ligand>
</feature>
<comment type="catalytic activity">
    <reaction evidence="1 12">
        <text>2 a phenolic donor + H2O2 = 2 a phenolic radical donor + 2 H2O</text>
        <dbReference type="Rhea" id="RHEA:56136"/>
        <dbReference type="ChEBI" id="CHEBI:15377"/>
        <dbReference type="ChEBI" id="CHEBI:16240"/>
        <dbReference type="ChEBI" id="CHEBI:139520"/>
        <dbReference type="ChEBI" id="CHEBI:139521"/>
        <dbReference type="EC" id="1.11.1.7"/>
    </reaction>
</comment>
<dbReference type="PROSITE" id="PS50873">
    <property type="entry name" value="PEROXIDASE_4"/>
    <property type="match status" value="1"/>
</dbReference>
<dbReference type="Pfam" id="PF00141">
    <property type="entry name" value="peroxidase"/>
    <property type="match status" value="1"/>
</dbReference>
<dbReference type="InterPro" id="IPR002016">
    <property type="entry name" value="Haem_peroxidase"/>
</dbReference>
<gene>
    <name evidence="14" type="ORF">Syun_019117</name>
</gene>
<dbReference type="GO" id="GO:0020037">
    <property type="term" value="F:heme binding"/>
    <property type="evidence" value="ECO:0007669"/>
    <property type="project" value="UniProtKB-UniRule"/>
</dbReference>
<keyword evidence="4 12" id="KW-0349">Heme</keyword>
<evidence type="ECO:0000256" key="9">
    <source>
        <dbReference type="PIRSR" id="PIRSR600823-3"/>
    </source>
</evidence>
<feature type="binding site" evidence="9">
    <location>
        <position position="70"/>
    </location>
    <ligand>
        <name>Ca(2+)</name>
        <dbReference type="ChEBI" id="CHEBI:29108"/>
        <label>1</label>
    </ligand>
</feature>
<evidence type="ECO:0000256" key="7">
    <source>
        <dbReference type="ARBA" id="ARBA00023004"/>
    </source>
</evidence>
<evidence type="ECO:0000256" key="3">
    <source>
        <dbReference type="ARBA" id="ARBA00022559"/>
    </source>
</evidence>
<evidence type="ECO:0000256" key="5">
    <source>
        <dbReference type="ARBA" id="ARBA00022723"/>
    </source>
</evidence>
<feature type="binding site" description="axial binding residue" evidence="9">
    <location>
        <position position="193"/>
    </location>
    <ligand>
        <name>heme b</name>
        <dbReference type="ChEBI" id="CHEBI:60344"/>
    </ligand>
    <ligandPart>
        <name>Fe</name>
        <dbReference type="ChEBI" id="CHEBI:18248"/>
    </ligandPart>
</feature>
<dbReference type="InterPro" id="IPR019793">
    <property type="entry name" value="Peroxidases_heam-ligand_BS"/>
</dbReference>
<keyword evidence="11" id="KW-1015">Disulfide bond</keyword>
<dbReference type="GO" id="GO:0042744">
    <property type="term" value="P:hydrogen peroxide catabolic process"/>
    <property type="evidence" value="ECO:0007669"/>
    <property type="project" value="UniProtKB-KW"/>
</dbReference>
<comment type="subcellular location">
    <subcellularLocation>
        <location evidence="12">Secreted</location>
    </subcellularLocation>
</comment>
<dbReference type="GO" id="GO:0140825">
    <property type="term" value="F:lactoperoxidase activity"/>
    <property type="evidence" value="ECO:0007669"/>
    <property type="project" value="UniProtKB-EC"/>
</dbReference>
<feature type="binding site" evidence="9">
    <location>
        <position position="194"/>
    </location>
    <ligand>
        <name>Ca(2+)</name>
        <dbReference type="ChEBI" id="CHEBI:29108"/>
        <label>2</label>
    </ligand>
</feature>
<sequence length="320" mass="35998">MASVLVVLFHASDHGSASLFVEFYKESCPLVEEIVKHNVEVALLRDPRMAASLRLHFHDCFVICSSFLPGCDASILLDTHEDVVSKKWAGPNLNSVRGFNVIDKIKAIIKEACPQTVSCADILALVACYAVELIIERRPSWKVELGRRDSLTTSLSGVNQFIQTPNSSLEVLLANFAAQGLDSGDLVALSGSHTIGKSRCTSFKPRIYNIGDNVHDVFFENDHHKRYKTFLRLLRSGRGLLHSDNVLLHEDVDGKIAKQVWAYASDQEIFFSSFVASIMNNEDGEDRRTYWRRGEIRQNYMVSIKYTISRQDTDGKPMRT</sequence>
<keyword evidence="3 12" id="KW-0575">Peroxidase</keyword>
<proteinExistence type="inferred from homology"/>
<name>A0AAP0IUN4_9MAGN</name>
<dbReference type="AlphaFoldDB" id="A0AAP0IUN4"/>
<reference evidence="14 15" key="1">
    <citation type="submission" date="2024-01" db="EMBL/GenBank/DDBJ databases">
        <title>Genome assemblies of Stephania.</title>
        <authorList>
            <person name="Yang L."/>
        </authorList>
    </citation>
    <scope>NUCLEOTIDE SEQUENCE [LARGE SCALE GENOMIC DNA]</scope>
    <source>
        <strain evidence="14">YNDBR</strain>
        <tissue evidence="14">Leaf</tissue>
    </source>
</reference>
<comment type="cofactor">
    <cofactor evidence="9 12">
        <name>Ca(2+)</name>
        <dbReference type="ChEBI" id="CHEBI:29108"/>
    </cofactor>
    <text evidence="9 12">Binds 2 calcium ions per subunit.</text>
</comment>
<dbReference type="Gene3D" id="1.10.520.10">
    <property type="match status" value="1"/>
</dbReference>
<feature type="domain" description="Plant heme peroxidase family profile" evidence="13">
    <location>
        <begin position="18"/>
        <end position="299"/>
    </location>
</feature>
<evidence type="ECO:0000259" key="13">
    <source>
        <dbReference type="PROSITE" id="PS50873"/>
    </source>
</evidence>
<comment type="cofactor">
    <cofactor evidence="9 12">
        <name>heme b</name>
        <dbReference type="ChEBI" id="CHEBI:60344"/>
    </cofactor>
    <text evidence="9 12">Binds 1 heme b (iron(II)-protoporphyrin IX) group per subunit.</text>
</comment>
<dbReference type="PRINTS" id="PR00461">
    <property type="entry name" value="PLPEROXIDASE"/>
</dbReference>
<keyword evidence="12" id="KW-0964">Secreted</keyword>
<comment type="similarity">
    <text evidence="12">Belongs to the peroxidase family. Classical plant (class III) peroxidase subfamily.</text>
</comment>
<evidence type="ECO:0000256" key="1">
    <source>
        <dbReference type="ARBA" id="ARBA00000189"/>
    </source>
</evidence>
<accession>A0AAP0IUN4</accession>
<feature type="binding site" evidence="9">
    <location>
        <position position="222"/>
    </location>
    <ligand>
        <name>Ca(2+)</name>
        <dbReference type="ChEBI" id="CHEBI:29108"/>
        <label>2</label>
    </ligand>
</feature>
<dbReference type="SUPFAM" id="SSF48113">
    <property type="entry name" value="Heme-dependent peroxidases"/>
    <property type="match status" value="1"/>
</dbReference>
<evidence type="ECO:0000256" key="4">
    <source>
        <dbReference type="ARBA" id="ARBA00022617"/>
    </source>
</evidence>
<keyword evidence="15" id="KW-1185">Reference proteome</keyword>
<feature type="disulfide bond" evidence="11">
    <location>
        <begin position="60"/>
        <end position="71"/>
    </location>
</feature>
<dbReference type="GO" id="GO:0006979">
    <property type="term" value="P:response to oxidative stress"/>
    <property type="evidence" value="ECO:0007669"/>
    <property type="project" value="UniProtKB-UniRule"/>
</dbReference>
<keyword evidence="12" id="KW-0376">Hydrogen peroxide</keyword>
<evidence type="ECO:0000256" key="6">
    <source>
        <dbReference type="ARBA" id="ARBA00023002"/>
    </source>
</evidence>
<evidence type="ECO:0000313" key="15">
    <source>
        <dbReference type="Proteomes" id="UP001420932"/>
    </source>
</evidence>
<feature type="site" description="Transition state stabilizer" evidence="10">
    <location>
        <position position="54"/>
    </location>
</feature>
<dbReference type="GO" id="GO:0046872">
    <property type="term" value="F:metal ion binding"/>
    <property type="evidence" value="ECO:0007669"/>
    <property type="project" value="UniProtKB-UniRule"/>
</dbReference>
<comment type="similarity">
    <text evidence="2">Belongs to the peroxidase family. Ascorbate peroxidase subfamily.</text>
</comment>
<dbReference type="EMBL" id="JBBNAF010000008">
    <property type="protein sequence ID" value="KAK9121500.1"/>
    <property type="molecule type" value="Genomic_DNA"/>
</dbReference>
<feature type="binding site" evidence="9">
    <location>
        <position position="59"/>
    </location>
    <ligand>
        <name>Ca(2+)</name>
        <dbReference type="ChEBI" id="CHEBI:29108"/>
        <label>1</label>
    </ligand>
</feature>
<comment type="function">
    <text evidence="12">Removal of H(2)O(2), oxidation of toxic reductants, biosynthesis and degradation of lignin, suberization, auxin catabolism, response to environmental stresses such as wounding, pathogen attack and oxidative stress.</text>
</comment>
<dbReference type="GO" id="GO:0005576">
    <property type="term" value="C:extracellular region"/>
    <property type="evidence" value="ECO:0007669"/>
    <property type="project" value="UniProtKB-SubCell"/>
</dbReference>
<dbReference type="Proteomes" id="UP001420932">
    <property type="component" value="Unassembled WGS sequence"/>
</dbReference>
<dbReference type="PANTHER" id="PTHR31388">
    <property type="entry name" value="PEROXIDASE 72-RELATED"/>
    <property type="match status" value="1"/>
</dbReference>
<organism evidence="14 15">
    <name type="scientific">Stephania yunnanensis</name>
    <dbReference type="NCBI Taxonomy" id="152371"/>
    <lineage>
        <taxon>Eukaryota</taxon>
        <taxon>Viridiplantae</taxon>
        <taxon>Streptophyta</taxon>
        <taxon>Embryophyta</taxon>
        <taxon>Tracheophyta</taxon>
        <taxon>Spermatophyta</taxon>
        <taxon>Magnoliopsida</taxon>
        <taxon>Ranunculales</taxon>
        <taxon>Menispermaceae</taxon>
        <taxon>Menispermoideae</taxon>
        <taxon>Cissampelideae</taxon>
        <taxon>Stephania</taxon>
    </lineage>
</organism>
<evidence type="ECO:0000256" key="12">
    <source>
        <dbReference type="RuleBase" id="RU362060"/>
    </source>
</evidence>